<name>A0AA88XZT1_PINIB</name>
<dbReference type="PROSITE" id="PS00615">
    <property type="entry name" value="C_TYPE_LECTIN_1"/>
    <property type="match status" value="1"/>
</dbReference>
<keyword evidence="1" id="KW-1015">Disulfide bond</keyword>
<dbReference type="Proteomes" id="UP001186944">
    <property type="component" value="Unassembled WGS sequence"/>
</dbReference>
<evidence type="ECO:0000313" key="3">
    <source>
        <dbReference type="EMBL" id="KAK3094973.1"/>
    </source>
</evidence>
<evidence type="ECO:0000259" key="2">
    <source>
        <dbReference type="PROSITE" id="PS50041"/>
    </source>
</evidence>
<dbReference type="InterPro" id="IPR018378">
    <property type="entry name" value="C-type_lectin_CS"/>
</dbReference>
<dbReference type="InterPro" id="IPR001304">
    <property type="entry name" value="C-type_lectin-like"/>
</dbReference>
<dbReference type="Pfam" id="PF00059">
    <property type="entry name" value="Lectin_C"/>
    <property type="match status" value="1"/>
</dbReference>
<dbReference type="PANTHER" id="PTHR22803">
    <property type="entry name" value="MANNOSE, PHOSPHOLIPASE, LECTIN RECEPTOR RELATED"/>
    <property type="match status" value="1"/>
</dbReference>
<feature type="domain" description="C-type lectin" evidence="2">
    <location>
        <begin position="181"/>
        <end position="247"/>
    </location>
</feature>
<dbReference type="AlphaFoldDB" id="A0AA88XZT1"/>
<protein>
    <recommendedName>
        <fullName evidence="2">C-type lectin domain-containing protein</fullName>
    </recommendedName>
</protein>
<dbReference type="InterPro" id="IPR050111">
    <property type="entry name" value="C-type_lectin/snaclec_domain"/>
</dbReference>
<sequence length="259" mass="29282">MNLINDFIPVHSSHNRNYTSFFLTESNVTVNTGNDYVYHYVHDLGVDVTGHSAISFDVMACNDAHVALSKDKGVDSKDTYEIVIGGWADSASVIRDCKQCHNYDVENHNHHPVSCTGFKSFWVSWAHSVIRVGTGKIVGKEIFMQWNDQGPHDVNYVAVATGWGATGKWVFHTANYFPGLFWIGASDMAVEGEWLWLPGATRTDYTNWAPGEPDNFKNQDHCAVIDAHKNYQWEDDNCVEKRNFICEYNPQDQKGVIIN</sequence>
<dbReference type="PROSITE" id="PS50041">
    <property type="entry name" value="C_TYPE_LECTIN_2"/>
    <property type="match status" value="1"/>
</dbReference>
<dbReference type="SMART" id="SM00034">
    <property type="entry name" value="CLECT"/>
    <property type="match status" value="1"/>
</dbReference>
<evidence type="ECO:0000256" key="1">
    <source>
        <dbReference type="ARBA" id="ARBA00023157"/>
    </source>
</evidence>
<dbReference type="Pfam" id="PF12248">
    <property type="entry name" value="Methyltransf_FA"/>
    <property type="match status" value="1"/>
</dbReference>
<gene>
    <name evidence="3" type="ORF">FSP39_008539</name>
</gene>
<keyword evidence="4" id="KW-1185">Reference proteome</keyword>
<reference evidence="3" key="1">
    <citation type="submission" date="2019-08" db="EMBL/GenBank/DDBJ databases">
        <title>The improved chromosome-level genome for the pearl oyster Pinctada fucata martensii using PacBio sequencing and Hi-C.</title>
        <authorList>
            <person name="Zheng Z."/>
        </authorList>
    </citation>
    <scope>NUCLEOTIDE SEQUENCE</scope>
    <source>
        <strain evidence="3">ZZ-2019</strain>
        <tissue evidence="3">Adductor muscle</tissue>
    </source>
</reference>
<comment type="caution">
    <text evidence="3">The sequence shown here is derived from an EMBL/GenBank/DDBJ whole genome shotgun (WGS) entry which is preliminary data.</text>
</comment>
<dbReference type="InterPro" id="IPR016186">
    <property type="entry name" value="C-type_lectin-like/link_sf"/>
</dbReference>
<proteinExistence type="predicted"/>
<dbReference type="CDD" id="cd00037">
    <property type="entry name" value="CLECT"/>
    <property type="match status" value="1"/>
</dbReference>
<dbReference type="InterPro" id="IPR016187">
    <property type="entry name" value="CTDL_fold"/>
</dbReference>
<evidence type="ECO:0000313" key="4">
    <source>
        <dbReference type="Proteomes" id="UP001186944"/>
    </source>
</evidence>
<dbReference type="EMBL" id="VSWD01000008">
    <property type="protein sequence ID" value="KAK3094973.1"/>
    <property type="molecule type" value="Genomic_DNA"/>
</dbReference>
<organism evidence="3 4">
    <name type="scientific">Pinctada imbricata</name>
    <name type="common">Atlantic pearl-oyster</name>
    <name type="synonym">Pinctada martensii</name>
    <dbReference type="NCBI Taxonomy" id="66713"/>
    <lineage>
        <taxon>Eukaryota</taxon>
        <taxon>Metazoa</taxon>
        <taxon>Spiralia</taxon>
        <taxon>Lophotrochozoa</taxon>
        <taxon>Mollusca</taxon>
        <taxon>Bivalvia</taxon>
        <taxon>Autobranchia</taxon>
        <taxon>Pteriomorphia</taxon>
        <taxon>Pterioida</taxon>
        <taxon>Pterioidea</taxon>
        <taxon>Pteriidae</taxon>
        <taxon>Pinctada</taxon>
    </lineage>
</organism>
<dbReference type="SUPFAM" id="SSF56436">
    <property type="entry name" value="C-type lectin-like"/>
    <property type="match status" value="1"/>
</dbReference>
<dbReference type="Gene3D" id="3.10.100.10">
    <property type="entry name" value="Mannose-Binding Protein A, subunit A"/>
    <property type="match status" value="1"/>
</dbReference>
<accession>A0AA88XZT1</accession>
<dbReference type="InterPro" id="IPR022041">
    <property type="entry name" value="Methyltransf_FA"/>
</dbReference>